<name>A0A315Y0Z8_RUMFL</name>
<reference evidence="1 2" key="1">
    <citation type="submission" date="2018-05" db="EMBL/GenBank/DDBJ databases">
        <title>The Hungate 1000. A catalogue of reference genomes from the rumen microbiome.</title>
        <authorList>
            <person name="Kelly W."/>
        </authorList>
    </citation>
    <scope>NUCLEOTIDE SEQUENCE [LARGE SCALE GENOMIC DNA]</scope>
    <source>
        <strain evidence="1 2">SAb67</strain>
    </source>
</reference>
<proteinExistence type="predicted"/>
<dbReference type="EMBL" id="QGDI01000003">
    <property type="protein sequence ID" value="PWJ13941.1"/>
    <property type="molecule type" value="Genomic_DNA"/>
</dbReference>
<comment type="caution">
    <text evidence="1">The sequence shown here is derived from an EMBL/GenBank/DDBJ whole genome shotgun (WGS) entry which is preliminary data.</text>
</comment>
<sequence>MKTASDLFWIIHTGCTYAWLCCNCDRGTECRMEALAKEMILRGEY</sequence>
<accession>A0A315Y0Z8</accession>
<dbReference type="AlphaFoldDB" id="A0A315Y0Z8"/>
<dbReference type="Proteomes" id="UP000245720">
    <property type="component" value="Unassembled WGS sequence"/>
</dbReference>
<protein>
    <submittedName>
        <fullName evidence="1">Uncharacterized protein</fullName>
    </submittedName>
</protein>
<evidence type="ECO:0000313" key="1">
    <source>
        <dbReference type="EMBL" id="PWJ13941.1"/>
    </source>
</evidence>
<evidence type="ECO:0000313" key="2">
    <source>
        <dbReference type="Proteomes" id="UP000245720"/>
    </source>
</evidence>
<gene>
    <name evidence="1" type="ORF">IE37_00871</name>
</gene>
<organism evidence="1 2">
    <name type="scientific">Ruminococcus flavefaciens</name>
    <dbReference type="NCBI Taxonomy" id="1265"/>
    <lineage>
        <taxon>Bacteria</taxon>
        <taxon>Bacillati</taxon>
        <taxon>Bacillota</taxon>
        <taxon>Clostridia</taxon>
        <taxon>Eubacteriales</taxon>
        <taxon>Oscillospiraceae</taxon>
        <taxon>Ruminococcus</taxon>
    </lineage>
</organism>